<dbReference type="AlphaFoldDB" id="A0A0F9JQ55"/>
<dbReference type="GO" id="GO:0006351">
    <property type="term" value="P:DNA-templated transcription"/>
    <property type="evidence" value="ECO:0007669"/>
    <property type="project" value="InterPro"/>
</dbReference>
<name>A0A0F9JQ55_9ZZZZ</name>
<organism evidence="2">
    <name type="scientific">marine sediment metagenome</name>
    <dbReference type="NCBI Taxonomy" id="412755"/>
    <lineage>
        <taxon>unclassified sequences</taxon>
        <taxon>metagenomes</taxon>
        <taxon>ecological metagenomes</taxon>
    </lineage>
</organism>
<sequence length="228" mass="26307">MIEDFEKLLDDLSAKYDISTTRAAQILMGKGIRSTGDASFKDIDVIVQETLRSQEERWPGSDPRKNLPNPGPIPFADIPDWIINLNLTMRTSRIIHRGEIHSFSELCSLSDDVLMRIPHMGQKSLKEIRVVCEVERHKWPTWMTEMAAPDGPEETRRQGCSLNRQLEKLVDEEYAGASRYYEISEKLDQIGADQEGRIIKKLKDDELLHFFVLKGIVEHLDERYGCHR</sequence>
<dbReference type="GO" id="GO:0003677">
    <property type="term" value="F:DNA binding"/>
    <property type="evidence" value="ECO:0007669"/>
    <property type="project" value="InterPro"/>
</dbReference>
<comment type="caution">
    <text evidence="2">The sequence shown here is derived from an EMBL/GenBank/DDBJ whole genome shotgun (WGS) entry which is preliminary data.</text>
</comment>
<evidence type="ECO:0000259" key="1">
    <source>
        <dbReference type="Pfam" id="PF03118"/>
    </source>
</evidence>
<accession>A0A0F9JQ55</accession>
<protein>
    <recommendedName>
        <fullName evidence="1">RNA polymerase alpha subunit C-terminal domain-containing protein</fullName>
    </recommendedName>
</protein>
<gene>
    <name evidence="2" type="ORF">LCGC14_1426980</name>
</gene>
<dbReference type="Pfam" id="PF03118">
    <property type="entry name" value="RNA_pol_A_CTD"/>
    <property type="match status" value="1"/>
</dbReference>
<dbReference type="Gene3D" id="1.10.150.20">
    <property type="entry name" value="5' to 3' exonuclease, C-terminal subdomain"/>
    <property type="match status" value="1"/>
</dbReference>
<reference evidence="2" key="1">
    <citation type="journal article" date="2015" name="Nature">
        <title>Complex archaea that bridge the gap between prokaryotes and eukaryotes.</title>
        <authorList>
            <person name="Spang A."/>
            <person name="Saw J.H."/>
            <person name="Jorgensen S.L."/>
            <person name="Zaremba-Niedzwiedzka K."/>
            <person name="Martijn J."/>
            <person name="Lind A.E."/>
            <person name="van Eijk R."/>
            <person name="Schleper C."/>
            <person name="Guy L."/>
            <person name="Ettema T.J."/>
        </authorList>
    </citation>
    <scope>NUCLEOTIDE SEQUENCE</scope>
</reference>
<dbReference type="EMBL" id="LAZR01009573">
    <property type="protein sequence ID" value="KKM71793.1"/>
    <property type="molecule type" value="Genomic_DNA"/>
</dbReference>
<proteinExistence type="predicted"/>
<feature type="domain" description="RNA polymerase alpha subunit C-terminal" evidence="1">
    <location>
        <begin position="82"/>
        <end position="130"/>
    </location>
</feature>
<dbReference type="InterPro" id="IPR011260">
    <property type="entry name" value="RNAP_asu_C"/>
</dbReference>
<evidence type="ECO:0000313" key="2">
    <source>
        <dbReference type="EMBL" id="KKM71793.1"/>
    </source>
</evidence>
<dbReference type="GO" id="GO:0003899">
    <property type="term" value="F:DNA-directed RNA polymerase activity"/>
    <property type="evidence" value="ECO:0007669"/>
    <property type="project" value="InterPro"/>
</dbReference>
<dbReference type="SUPFAM" id="SSF47789">
    <property type="entry name" value="C-terminal domain of RNA polymerase alpha subunit"/>
    <property type="match status" value="1"/>
</dbReference>